<dbReference type="NCBIfam" id="TIGR01498">
    <property type="entry name" value="folK"/>
    <property type="match status" value="1"/>
</dbReference>
<dbReference type="GO" id="GO:0046656">
    <property type="term" value="P:folic acid biosynthetic process"/>
    <property type="evidence" value="ECO:0007669"/>
    <property type="project" value="UniProtKB-KW"/>
</dbReference>
<keyword evidence="5" id="KW-0547">Nucleotide-binding</keyword>
<keyword evidence="7" id="KW-0067">ATP-binding</keyword>
<dbReference type="InterPro" id="IPR035907">
    <property type="entry name" value="Hppk_sf"/>
</dbReference>
<protein>
    <recommendedName>
        <fullName evidence="3">2-amino-4-hydroxy-6-hydroxymethyldihydropteridine diphosphokinase</fullName>
        <ecNumber evidence="3">2.7.6.3</ecNumber>
    </recommendedName>
</protein>
<evidence type="ECO:0000259" key="9">
    <source>
        <dbReference type="Pfam" id="PF01288"/>
    </source>
</evidence>
<reference evidence="10" key="1">
    <citation type="submission" date="2020-02" db="EMBL/GenBank/DDBJ databases">
        <authorList>
            <person name="Meier V. D."/>
        </authorList>
    </citation>
    <scope>NUCLEOTIDE SEQUENCE</scope>
    <source>
        <strain evidence="10">AVDCRST_MAG12</strain>
    </source>
</reference>
<dbReference type="PANTHER" id="PTHR43071:SF1">
    <property type="entry name" value="2-AMINO-4-HYDROXY-6-HYDROXYMETHYLDIHYDROPTERIDINE PYROPHOSPHOKINASE"/>
    <property type="match status" value="1"/>
</dbReference>
<keyword evidence="6 10" id="KW-0418">Kinase</keyword>
<dbReference type="GO" id="GO:0005524">
    <property type="term" value="F:ATP binding"/>
    <property type="evidence" value="ECO:0007669"/>
    <property type="project" value="UniProtKB-KW"/>
</dbReference>
<comment type="pathway">
    <text evidence="2">Cofactor biosynthesis; tetrahydrofolate biosynthesis; 2-amino-4-hydroxy-6-hydroxymethyl-7,8-dihydropteridine diphosphate from 7,8-dihydroneopterin triphosphate: step 4/4.</text>
</comment>
<keyword evidence="8" id="KW-0289">Folate biosynthesis</keyword>
<dbReference type="InterPro" id="IPR000550">
    <property type="entry name" value="Hppk"/>
</dbReference>
<dbReference type="UniPathway" id="UPA00077">
    <property type="reaction ID" value="UER00155"/>
</dbReference>
<dbReference type="EC" id="2.7.6.3" evidence="3"/>
<dbReference type="CDD" id="cd00483">
    <property type="entry name" value="HPPK"/>
    <property type="match status" value="1"/>
</dbReference>
<dbReference type="Pfam" id="PF01288">
    <property type="entry name" value="HPPK"/>
    <property type="match status" value="1"/>
</dbReference>
<evidence type="ECO:0000256" key="8">
    <source>
        <dbReference type="ARBA" id="ARBA00022909"/>
    </source>
</evidence>
<organism evidence="10">
    <name type="scientific">uncultured Rubrobacteraceae bacterium</name>
    <dbReference type="NCBI Taxonomy" id="349277"/>
    <lineage>
        <taxon>Bacteria</taxon>
        <taxon>Bacillati</taxon>
        <taxon>Actinomycetota</taxon>
        <taxon>Rubrobacteria</taxon>
        <taxon>Rubrobacterales</taxon>
        <taxon>Rubrobacteraceae</taxon>
        <taxon>environmental samples</taxon>
    </lineage>
</organism>
<dbReference type="AlphaFoldDB" id="A0A6J4SI02"/>
<evidence type="ECO:0000256" key="5">
    <source>
        <dbReference type="ARBA" id="ARBA00022741"/>
    </source>
</evidence>
<sequence>MARVWRRSGGDVRAVHRTGRVGVLRAGHPPAVTRAFLSLGSNLGDRLEYLRSAVHALGRGPSLEVRGVSKVYETAPVEVEGDQPDYLNCVVEVRCGLPAVELLRYCQGVEAGLGRERKGERAPRTVDVDVLLFGEEVVETADLAVPHRGVGRGFNLVGLADLDPDLYIPGRGAVAGLLAAVDLTGIREFGEGV</sequence>
<dbReference type="EMBL" id="CADCVK010000333">
    <property type="protein sequence ID" value="CAA9492833.1"/>
    <property type="molecule type" value="Genomic_DNA"/>
</dbReference>
<gene>
    <name evidence="10" type="ORF">AVDCRST_MAG12-2192</name>
</gene>
<accession>A0A6J4SI02</accession>
<keyword evidence="4 10" id="KW-0808">Transferase</keyword>
<evidence type="ECO:0000256" key="3">
    <source>
        <dbReference type="ARBA" id="ARBA00013253"/>
    </source>
</evidence>
<dbReference type="Gene3D" id="3.30.70.560">
    <property type="entry name" value="7,8-Dihydro-6-hydroxymethylpterin-pyrophosphokinase HPPK"/>
    <property type="match status" value="1"/>
</dbReference>
<evidence type="ECO:0000256" key="1">
    <source>
        <dbReference type="ARBA" id="ARBA00000198"/>
    </source>
</evidence>
<evidence type="ECO:0000256" key="7">
    <source>
        <dbReference type="ARBA" id="ARBA00022840"/>
    </source>
</evidence>
<feature type="domain" description="7,8-dihydro-6-hydroxymethylpterin-pyrophosphokinase" evidence="9">
    <location>
        <begin position="36"/>
        <end position="164"/>
    </location>
</feature>
<comment type="catalytic activity">
    <reaction evidence="1">
        <text>6-hydroxymethyl-7,8-dihydropterin + ATP = (7,8-dihydropterin-6-yl)methyl diphosphate + AMP + H(+)</text>
        <dbReference type="Rhea" id="RHEA:11412"/>
        <dbReference type="ChEBI" id="CHEBI:15378"/>
        <dbReference type="ChEBI" id="CHEBI:30616"/>
        <dbReference type="ChEBI" id="CHEBI:44841"/>
        <dbReference type="ChEBI" id="CHEBI:72950"/>
        <dbReference type="ChEBI" id="CHEBI:456215"/>
        <dbReference type="EC" id="2.7.6.3"/>
    </reaction>
</comment>
<evidence type="ECO:0000313" key="10">
    <source>
        <dbReference type="EMBL" id="CAA9492833.1"/>
    </source>
</evidence>
<dbReference type="PANTHER" id="PTHR43071">
    <property type="entry name" value="2-AMINO-4-HYDROXY-6-HYDROXYMETHYLDIHYDROPTERIDINE PYROPHOSPHOKINASE"/>
    <property type="match status" value="1"/>
</dbReference>
<evidence type="ECO:0000256" key="4">
    <source>
        <dbReference type="ARBA" id="ARBA00022679"/>
    </source>
</evidence>
<dbReference type="SUPFAM" id="SSF55083">
    <property type="entry name" value="6-hydroxymethyl-7,8-dihydropterin pyrophosphokinase, HPPK"/>
    <property type="match status" value="1"/>
</dbReference>
<dbReference type="GO" id="GO:0016301">
    <property type="term" value="F:kinase activity"/>
    <property type="evidence" value="ECO:0007669"/>
    <property type="project" value="UniProtKB-KW"/>
</dbReference>
<proteinExistence type="predicted"/>
<name>A0A6J4SI02_9ACTN</name>
<dbReference type="GO" id="GO:0046654">
    <property type="term" value="P:tetrahydrofolate biosynthetic process"/>
    <property type="evidence" value="ECO:0007669"/>
    <property type="project" value="UniProtKB-UniPathway"/>
</dbReference>
<dbReference type="GO" id="GO:0003848">
    <property type="term" value="F:2-amino-4-hydroxy-6-hydroxymethyldihydropteridine diphosphokinase activity"/>
    <property type="evidence" value="ECO:0007669"/>
    <property type="project" value="UniProtKB-EC"/>
</dbReference>
<evidence type="ECO:0000256" key="6">
    <source>
        <dbReference type="ARBA" id="ARBA00022777"/>
    </source>
</evidence>
<evidence type="ECO:0000256" key="2">
    <source>
        <dbReference type="ARBA" id="ARBA00005051"/>
    </source>
</evidence>